<protein>
    <submittedName>
        <fullName evidence="2">Uncharacterized protein</fullName>
    </submittedName>
</protein>
<dbReference type="AlphaFoldDB" id="A0A165CWW0"/>
<sequence length="669" mass="74965">MTSAAGRCPGEILLDIVNRIVEWDSGIYKHVDTTWRPHFDAHRSRINALLACARVCKAWAPFAQLALYRDVHIVAFQEKDDDPYPAQWKAALALRRTLQTSPLLAGHVKALQISILWRDSLYGIEEPPLYGRDEPIANFVEMLALLPNLVQLDLTLDARGYSLHDIKGFEEGDIASISRSSGLRCLAVHSTEQEIPRHILYQLLRTFPAIKVLALNCEFLEDVEDAEEIHWTAGVLPNLQDLRCSGVTLRTADVVPLLRHAPSLRTLALTRNYDEYAAFLGSSIPQGIQELILHDFPSPVDLTHLTPLTSLAIIGSQTDYGTILGCLRTASSGLKELAITAVGDFEASELVEEIADLIRGFPVLSHVYIEMLEGYEFNSGVLDHEMWIEDMEERIERHFAGMRVPVSLKLASHFDQYKPPYREIQLLKALVDEEAQWKTSQALAWKSLTPIIGADLLRITPIRLVLSLSLARRTPASLQSTPPVLLAMTLTASDTDGVDIKMPKGARLLAALGFGVPKALHDTTPGTLEAQSIHVVPYYHSYRLIKTMSLCLIAHVFVCNFQRFNLVIKIILGCLSPLYMSIWLWTIAHCALADSRNFKPYYPRLWLNGVRVITCVVLGLELFMVLLRLVIPFLSPKVQLWIFRAMVCPWLSESDKSEPLVAKFCGVIS</sequence>
<dbReference type="EMBL" id="KV426277">
    <property type="protein sequence ID" value="KZV83328.1"/>
    <property type="molecule type" value="Genomic_DNA"/>
</dbReference>
<feature type="transmembrane region" description="Helical" evidence="1">
    <location>
        <begin position="605"/>
        <end position="631"/>
    </location>
</feature>
<accession>A0A165CWW0</accession>
<dbReference type="Proteomes" id="UP000077266">
    <property type="component" value="Unassembled WGS sequence"/>
</dbReference>
<gene>
    <name evidence="2" type="ORF">EXIGLDRAFT_843034</name>
</gene>
<name>A0A165CWW0_EXIGL</name>
<keyword evidence="3" id="KW-1185">Reference proteome</keyword>
<evidence type="ECO:0000256" key="1">
    <source>
        <dbReference type="SAM" id="Phobius"/>
    </source>
</evidence>
<keyword evidence="1" id="KW-1133">Transmembrane helix</keyword>
<evidence type="ECO:0000313" key="2">
    <source>
        <dbReference type="EMBL" id="KZV83328.1"/>
    </source>
</evidence>
<feature type="transmembrane region" description="Helical" evidence="1">
    <location>
        <begin position="566"/>
        <end position="585"/>
    </location>
</feature>
<keyword evidence="1" id="KW-0812">Transmembrane</keyword>
<proteinExistence type="predicted"/>
<reference evidence="2 3" key="1">
    <citation type="journal article" date="2016" name="Mol. Biol. Evol.">
        <title>Comparative Genomics of Early-Diverging Mushroom-Forming Fungi Provides Insights into the Origins of Lignocellulose Decay Capabilities.</title>
        <authorList>
            <person name="Nagy L.G."/>
            <person name="Riley R."/>
            <person name="Tritt A."/>
            <person name="Adam C."/>
            <person name="Daum C."/>
            <person name="Floudas D."/>
            <person name="Sun H."/>
            <person name="Yadav J.S."/>
            <person name="Pangilinan J."/>
            <person name="Larsson K.H."/>
            <person name="Matsuura K."/>
            <person name="Barry K."/>
            <person name="Labutti K."/>
            <person name="Kuo R."/>
            <person name="Ohm R.A."/>
            <person name="Bhattacharya S.S."/>
            <person name="Shirouzu T."/>
            <person name="Yoshinaga Y."/>
            <person name="Martin F.M."/>
            <person name="Grigoriev I.V."/>
            <person name="Hibbett D.S."/>
        </authorList>
    </citation>
    <scope>NUCLEOTIDE SEQUENCE [LARGE SCALE GENOMIC DNA]</scope>
    <source>
        <strain evidence="2 3">HHB12029</strain>
    </source>
</reference>
<dbReference type="SUPFAM" id="SSF52047">
    <property type="entry name" value="RNI-like"/>
    <property type="match status" value="1"/>
</dbReference>
<keyword evidence="1" id="KW-0472">Membrane</keyword>
<dbReference type="OrthoDB" id="270763at2759"/>
<dbReference type="Gene3D" id="3.80.10.10">
    <property type="entry name" value="Ribonuclease Inhibitor"/>
    <property type="match status" value="1"/>
</dbReference>
<dbReference type="InParanoid" id="A0A165CWW0"/>
<organism evidence="2 3">
    <name type="scientific">Exidia glandulosa HHB12029</name>
    <dbReference type="NCBI Taxonomy" id="1314781"/>
    <lineage>
        <taxon>Eukaryota</taxon>
        <taxon>Fungi</taxon>
        <taxon>Dikarya</taxon>
        <taxon>Basidiomycota</taxon>
        <taxon>Agaricomycotina</taxon>
        <taxon>Agaricomycetes</taxon>
        <taxon>Auriculariales</taxon>
        <taxon>Exidiaceae</taxon>
        <taxon>Exidia</taxon>
    </lineage>
</organism>
<dbReference type="InterPro" id="IPR032675">
    <property type="entry name" value="LRR_dom_sf"/>
</dbReference>
<evidence type="ECO:0000313" key="3">
    <source>
        <dbReference type="Proteomes" id="UP000077266"/>
    </source>
</evidence>